<reference evidence="6 7" key="1">
    <citation type="submission" date="2020-08" db="EMBL/GenBank/DDBJ databases">
        <title>Genomic Encyclopedia of Type Strains, Phase IV (KMG-V): Genome sequencing to study the core and pangenomes of soil and plant-associated prokaryotes.</title>
        <authorList>
            <person name="Whitman W."/>
        </authorList>
    </citation>
    <scope>NUCLEOTIDE SEQUENCE [LARGE SCALE GENOMIC DNA]</scope>
    <source>
        <strain evidence="4 7">SEMIA 444</strain>
        <strain evidence="3 6">SEMIA 448</strain>
        <strain evidence="5 8">SEMIA 452</strain>
    </source>
</reference>
<dbReference type="SUPFAM" id="SSF52540">
    <property type="entry name" value="P-loop containing nucleoside triphosphate hydrolases"/>
    <property type="match status" value="1"/>
</dbReference>
<dbReference type="Pfam" id="PF07693">
    <property type="entry name" value="KAP_NTPase"/>
    <property type="match status" value="1"/>
</dbReference>
<protein>
    <submittedName>
        <fullName evidence="5">Peptidyl-tRNA hydrolase</fullName>
    </submittedName>
</protein>
<dbReference type="EMBL" id="JACIHM010000003">
    <property type="protein sequence ID" value="MBB4446927.1"/>
    <property type="molecule type" value="Genomic_DNA"/>
</dbReference>
<evidence type="ECO:0000256" key="1">
    <source>
        <dbReference type="SAM" id="MobiDB-lite"/>
    </source>
</evidence>
<dbReference type="GO" id="GO:0016787">
    <property type="term" value="F:hydrolase activity"/>
    <property type="evidence" value="ECO:0007669"/>
    <property type="project" value="UniProtKB-KW"/>
</dbReference>
<evidence type="ECO:0000313" key="7">
    <source>
        <dbReference type="Proteomes" id="UP000524535"/>
    </source>
</evidence>
<proteinExistence type="predicted"/>
<feature type="domain" description="KAP NTPase" evidence="2">
    <location>
        <begin position="24"/>
        <end position="204"/>
    </location>
</feature>
<gene>
    <name evidence="4" type="ORF">GGE31_002809</name>
    <name evidence="3" type="ORF">GGE33_003244</name>
    <name evidence="5" type="ORF">GGE35_002749</name>
</gene>
<evidence type="ECO:0000313" key="3">
    <source>
        <dbReference type="EMBL" id="MBB4349482.1"/>
    </source>
</evidence>
<dbReference type="Proteomes" id="UP000520770">
    <property type="component" value="Unassembled WGS sequence"/>
</dbReference>
<dbReference type="Gene3D" id="3.40.50.300">
    <property type="entry name" value="P-loop containing nucleotide triphosphate hydrolases"/>
    <property type="match status" value="1"/>
</dbReference>
<evidence type="ECO:0000313" key="5">
    <source>
        <dbReference type="EMBL" id="MBB4446927.1"/>
    </source>
</evidence>
<evidence type="ECO:0000313" key="6">
    <source>
        <dbReference type="Proteomes" id="UP000520770"/>
    </source>
</evidence>
<evidence type="ECO:0000313" key="8">
    <source>
        <dbReference type="Proteomes" id="UP000576087"/>
    </source>
</evidence>
<keyword evidence="7" id="KW-1185">Reference proteome</keyword>
<dbReference type="EMBL" id="JACIGW010000003">
    <property type="protein sequence ID" value="MBB4349482.1"/>
    <property type="molecule type" value="Genomic_DNA"/>
</dbReference>
<dbReference type="RefSeq" id="WP_246436147.1">
    <property type="nucleotide sequence ID" value="NZ_JACIGW010000003.1"/>
</dbReference>
<comment type="caution">
    <text evidence="5">The sequence shown here is derived from an EMBL/GenBank/DDBJ whole genome shotgun (WGS) entry which is preliminary data.</text>
</comment>
<feature type="region of interest" description="Disordered" evidence="1">
    <location>
        <begin position="619"/>
        <end position="648"/>
    </location>
</feature>
<dbReference type="EMBL" id="JACIGY010000003">
    <property type="protein sequence ID" value="MBB4412296.1"/>
    <property type="molecule type" value="Genomic_DNA"/>
</dbReference>
<dbReference type="Proteomes" id="UP000524535">
    <property type="component" value="Unassembled WGS sequence"/>
</dbReference>
<evidence type="ECO:0000313" key="4">
    <source>
        <dbReference type="EMBL" id="MBB4412296.1"/>
    </source>
</evidence>
<organism evidence="5 8">
    <name type="scientific">Aliirhizobium cellulosilyticum</name>
    <dbReference type="NCBI Taxonomy" id="393664"/>
    <lineage>
        <taxon>Bacteria</taxon>
        <taxon>Pseudomonadati</taxon>
        <taxon>Pseudomonadota</taxon>
        <taxon>Alphaproteobacteria</taxon>
        <taxon>Hyphomicrobiales</taxon>
        <taxon>Rhizobiaceae</taxon>
        <taxon>Aliirhizobium</taxon>
    </lineage>
</organism>
<dbReference type="AlphaFoldDB" id="A0A7W6V124"/>
<dbReference type="InterPro" id="IPR011646">
    <property type="entry name" value="KAP_P-loop"/>
</dbReference>
<dbReference type="Proteomes" id="UP000576087">
    <property type="component" value="Unassembled WGS sequence"/>
</dbReference>
<keyword evidence="5" id="KW-0378">Hydrolase</keyword>
<name>A0A7W6V124_9HYPH</name>
<evidence type="ECO:0000259" key="2">
    <source>
        <dbReference type="Pfam" id="PF07693"/>
    </source>
</evidence>
<accession>A0A7W6V124</accession>
<dbReference type="InterPro" id="IPR027417">
    <property type="entry name" value="P-loop_NTPase"/>
</dbReference>
<feature type="compositionally biased region" description="Basic and acidic residues" evidence="1">
    <location>
        <begin position="635"/>
        <end position="648"/>
    </location>
</feature>
<sequence>MKNEHATAVIDAYLDADVHPVTHAILVEGPWGSGKTYFLEKIYEPDRQAKAKARGFYKTPFLFVSLFGVKTADDVEKRMHRAASPGEVAVGKTIGTIVSGGLEFLKIKDATKTTFDAIEKRAARRHVDYILVFDDLERVETGALGEIMGLVNSLITMGQRRVILVGDEAKLLEIHKDANWDEQNEKIVGRRARIEADVESVVRRSVEDVSDGPTKSFMKERVDVLIDLANRSHVENLRNLSWAIVNGARFVRSLLTDTEIREGHTDHVARTMLVVVATTLWYRSKKLSNEALGRLPSLSMTLAVGSMGRHNKREEEDPDTAVAKQFSEIFADLAVESPPLEYQRIIDFEASGILDDAEFTTWTKSQFGFGKGQSEPSWRRLWHSYERPMAHTDEAAEELAEELAKRTHTKRGPILHAAGLAIKHGKAGDIRLTNGAEVVSFFKSYIDELVANRSLEVNKIDPLPIEYESAAGLGFNSKDTPEFEEIYRYLTDKQADVEKVDLESRADEIVKEAEAGDLDALHKLNMMNDDLSRNPVLLGIDVDRMANLIANDVPALNVGSRLLAYRYHHGRHGEPLMTEIPWARKVYEAVIAKVDQWPEPHRYMSKETMEGLIRHYERGHDPEDQILPTPEDAEVNAKEADDRAATSA</sequence>